<keyword evidence="3" id="KW-1185">Reference proteome</keyword>
<gene>
    <name evidence="2" type="ORF">Rai3103_10710</name>
</gene>
<dbReference type="KEGG" id="rain:Rai3103_10710"/>
<accession>A0A5Q2FEZ3</accession>
<evidence type="ECO:0000256" key="1">
    <source>
        <dbReference type="SAM" id="MobiDB-lite"/>
    </source>
</evidence>
<dbReference type="RefSeq" id="WP_153572603.1">
    <property type="nucleotide sequence ID" value="NZ_CP045725.1"/>
</dbReference>
<dbReference type="Proteomes" id="UP000386847">
    <property type="component" value="Chromosome"/>
</dbReference>
<dbReference type="AlphaFoldDB" id="A0A5Q2FEZ3"/>
<proteinExistence type="predicted"/>
<protein>
    <submittedName>
        <fullName evidence="2">Uncharacterized protein</fullName>
    </submittedName>
</protein>
<sequence>MLIDQALANGAAQKAGKPITPADRDAALASVPGGTQLEADSDARPFAEAVGDFQYAQRAFGLEALAAQQVSTRIEVNPRYGTWNAQQMKLITGSGSLSVPVTTN</sequence>
<name>A0A5Q2FEZ3_9ACTN</name>
<dbReference type="EMBL" id="CP045725">
    <property type="protein sequence ID" value="QGF24074.1"/>
    <property type="molecule type" value="Genomic_DNA"/>
</dbReference>
<feature type="region of interest" description="Disordered" evidence="1">
    <location>
        <begin position="1"/>
        <end position="40"/>
    </location>
</feature>
<reference evidence="2 3" key="1">
    <citation type="submission" date="2019-10" db="EMBL/GenBank/DDBJ databases">
        <title>Genomic analysis of Raineyella sp. CBA3103.</title>
        <authorList>
            <person name="Roh S.W."/>
        </authorList>
    </citation>
    <scope>NUCLEOTIDE SEQUENCE [LARGE SCALE GENOMIC DNA]</scope>
    <source>
        <strain evidence="2 3">CBA3103</strain>
    </source>
</reference>
<organism evidence="2 3">
    <name type="scientific">Raineyella fluvialis</name>
    <dbReference type="NCBI Taxonomy" id="2662261"/>
    <lineage>
        <taxon>Bacteria</taxon>
        <taxon>Bacillati</taxon>
        <taxon>Actinomycetota</taxon>
        <taxon>Actinomycetes</taxon>
        <taxon>Propionibacteriales</taxon>
        <taxon>Propionibacteriaceae</taxon>
        <taxon>Raineyella</taxon>
    </lineage>
</organism>
<evidence type="ECO:0000313" key="2">
    <source>
        <dbReference type="EMBL" id="QGF24074.1"/>
    </source>
</evidence>
<evidence type="ECO:0000313" key="3">
    <source>
        <dbReference type="Proteomes" id="UP000386847"/>
    </source>
</evidence>